<dbReference type="GO" id="GO:0097422">
    <property type="term" value="C:tubular endosome"/>
    <property type="evidence" value="ECO:0007669"/>
    <property type="project" value="TreeGrafter"/>
</dbReference>
<dbReference type="InterPro" id="IPR051248">
    <property type="entry name" value="UPF0507/Ank_repeat_27"/>
</dbReference>
<comment type="similarity">
    <text evidence="1">Belongs to the UPF0507 family.</text>
</comment>
<dbReference type="GO" id="GO:0030133">
    <property type="term" value="C:transport vesicle"/>
    <property type="evidence" value="ECO:0007669"/>
    <property type="project" value="TreeGrafter"/>
</dbReference>
<feature type="compositionally biased region" description="Low complexity" evidence="2">
    <location>
        <begin position="123"/>
        <end position="144"/>
    </location>
</feature>
<dbReference type="Gene3D" id="1.20.1050.80">
    <property type="entry name" value="VPS9 domain"/>
    <property type="match status" value="1"/>
</dbReference>
<comment type="caution">
    <text evidence="4">The sequence shown here is derived from an EMBL/GenBank/DDBJ whole genome shotgun (WGS) entry which is preliminary data.</text>
</comment>
<dbReference type="GO" id="GO:0005769">
    <property type="term" value="C:early endosome"/>
    <property type="evidence" value="ECO:0007669"/>
    <property type="project" value="TreeGrafter"/>
</dbReference>
<dbReference type="Pfam" id="PF02204">
    <property type="entry name" value="VPS9"/>
    <property type="match status" value="1"/>
</dbReference>
<dbReference type="PROSITE" id="PS51205">
    <property type="entry name" value="VPS9"/>
    <property type="match status" value="1"/>
</dbReference>
<evidence type="ECO:0000313" key="5">
    <source>
        <dbReference type="Proteomes" id="UP000193560"/>
    </source>
</evidence>
<sequence>MIPLLAYVIVHSRISRMASLVFYVEHFRLSQMERPEHGFALATLKTAVSFLKTDRSLLKITSTDYTSPTSTVSSASLSLQSQNLRSKSTSPVSPLASPTLSISQHSPVYNHYSTTEAFQVSSYKPAQASKPPSALPSSSSLSSLNIRHGNLQRPTAGLLHRKSQSVGPPCISNDQTHQQQRQQKQQQRQSSPSSSSSSSSSSDSCKEDDYMGMISTPNYHRHSYTPKNCSEIYVQGVDEVQPTTDHSYDWILYDNDISKLSSDLIATIDTSQHDQPQRQHQQQRPSYCHNVEVIHNSQQQQFTQPSCYRAHNMKPITPPKFALGGTRPIFSATTPIISNSNSMTLQVDDIPPAPLVANTIKQQQHQRHNYHHQHYQCSTTSPKHQDTTAAQLEPTSNCAMAAYDSLPKSESSRPTTILSSNTLCHFTIPDLPNLLYREPSLNALNNASQPHSRLTMGKRSMIQHLHSPAKSTAPQLQPLINNLPQQPPQIIHVTDRLLSFDNGGLGRRSSSFCLDTRSSSSSSSSFMYGRPKDLNHSQEGLGEFLLGLQKLDGDVVGEGDGHVSR</sequence>
<dbReference type="GO" id="GO:0000149">
    <property type="term" value="F:SNARE binding"/>
    <property type="evidence" value="ECO:0007669"/>
    <property type="project" value="TreeGrafter"/>
</dbReference>
<dbReference type="AlphaFoldDB" id="A0A1X2I8W2"/>
<feature type="domain" description="VPS9" evidence="3">
    <location>
        <begin position="1"/>
        <end position="60"/>
    </location>
</feature>
<evidence type="ECO:0000256" key="2">
    <source>
        <dbReference type="SAM" id="MobiDB-lite"/>
    </source>
</evidence>
<dbReference type="Proteomes" id="UP000193560">
    <property type="component" value="Unassembled WGS sequence"/>
</dbReference>
<dbReference type="PANTHER" id="PTHR24170">
    <property type="entry name" value="ANKYRIN REPEAT DOMAIN-CONTAINING PROTEIN 27"/>
    <property type="match status" value="1"/>
</dbReference>
<organism evidence="4 5">
    <name type="scientific">Absidia repens</name>
    <dbReference type="NCBI Taxonomy" id="90262"/>
    <lineage>
        <taxon>Eukaryota</taxon>
        <taxon>Fungi</taxon>
        <taxon>Fungi incertae sedis</taxon>
        <taxon>Mucoromycota</taxon>
        <taxon>Mucoromycotina</taxon>
        <taxon>Mucoromycetes</taxon>
        <taxon>Mucorales</taxon>
        <taxon>Cunninghamellaceae</taxon>
        <taxon>Absidia</taxon>
    </lineage>
</organism>
<evidence type="ECO:0000313" key="4">
    <source>
        <dbReference type="EMBL" id="ORZ11818.1"/>
    </source>
</evidence>
<evidence type="ECO:0000256" key="1">
    <source>
        <dbReference type="ARBA" id="ARBA00007428"/>
    </source>
</evidence>
<dbReference type="PANTHER" id="PTHR24170:SF1">
    <property type="entry name" value="DOMAIN PROTEIN, PUTATIVE (AFU_ORTHOLOGUE AFUA_1G09870)-RELATED"/>
    <property type="match status" value="1"/>
</dbReference>
<feature type="region of interest" description="Disordered" evidence="2">
    <location>
        <begin position="123"/>
        <end position="145"/>
    </location>
</feature>
<protein>
    <recommendedName>
        <fullName evidence="3">VPS9 domain-containing protein</fullName>
    </recommendedName>
</protein>
<dbReference type="GO" id="GO:0005085">
    <property type="term" value="F:guanyl-nucleotide exchange factor activity"/>
    <property type="evidence" value="ECO:0007669"/>
    <property type="project" value="TreeGrafter"/>
</dbReference>
<dbReference type="GO" id="GO:0045022">
    <property type="term" value="P:early endosome to late endosome transport"/>
    <property type="evidence" value="ECO:0007669"/>
    <property type="project" value="TreeGrafter"/>
</dbReference>
<feature type="compositionally biased region" description="Low complexity" evidence="2">
    <location>
        <begin position="178"/>
        <end position="203"/>
    </location>
</feature>
<proteinExistence type="inferred from homology"/>
<accession>A0A1X2I8W2</accession>
<name>A0A1X2I8W2_9FUNG</name>
<dbReference type="InterPro" id="IPR037191">
    <property type="entry name" value="VPS9_dom_sf"/>
</dbReference>
<reference evidence="4 5" key="1">
    <citation type="submission" date="2016-07" db="EMBL/GenBank/DDBJ databases">
        <title>Pervasive Adenine N6-methylation of Active Genes in Fungi.</title>
        <authorList>
            <consortium name="DOE Joint Genome Institute"/>
            <person name="Mondo S.J."/>
            <person name="Dannebaum R.O."/>
            <person name="Kuo R.C."/>
            <person name="Labutti K."/>
            <person name="Haridas S."/>
            <person name="Kuo A."/>
            <person name="Salamov A."/>
            <person name="Ahrendt S.R."/>
            <person name="Lipzen A."/>
            <person name="Sullivan W."/>
            <person name="Andreopoulos W.B."/>
            <person name="Clum A."/>
            <person name="Lindquist E."/>
            <person name="Daum C."/>
            <person name="Ramamoorthy G.K."/>
            <person name="Gryganskyi A."/>
            <person name="Culley D."/>
            <person name="Magnuson J.K."/>
            <person name="James T.Y."/>
            <person name="O'Malley M.A."/>
            <person name="Stajich J.E."/>
            <person name="Spatafora J.W."/>
            <person name="Visel A."/>
            <person name="Grigoriev I.V."/>
        </authorList>
    </citation>
    <scope>NUCLEOTIDE SEQUENCE [LARGE SCALE GENOMIC DNA]</scope>
    <source>
        <strain evidence="4 5">NRRL 1336</strain>
    </source>
</reference>
<dbReference type="GO" id="GO:0005770">
    <property type="term" value="C:late endosome"/>
    <property type="evidence" value="ECO:0007669"/>
    <property type="project" value="TreeGrafter"/>
</dbReference>
<dbReference type="EMBL" id="MCGE01000020">
    <property type="protein sequence ID" value="ORZ11818.1"/>
    <property type="molecule type" value="Genomic_DNA"/>
</dbReference>
<evidence type="ECO:0000259" key="3">
    <source>
        <dbReference type="PROSITE" id="PS51205"/>
    </source>
</evidence>
<dbReference type="OrthoDB" id="411646at2759"/>
<keyword evidence="5" id="KW-1185">Reference proteome</keyword>
<gene>
    <name evidence="4" type="ORF">BCR42DRAFT_96481</name>
</gene>
<feature type="region of interest" description="Disordered" evidence="2">
    <location>
        <begin position="159"/>
        <end position="222"/>
    </location>
</feature>
<dbReference type="InterPro" id="IPR003123">
    <property type="entry name" value="VPS9"/>
</dbReference>
<dbReference type="SUPFAM" id="SSF109993">
    <property type="entry name" value="VPS9 domain"/>
    <property type="match status" value="1"/>
</dbReference>
<dbReference type="GO" id="GO:0005886">
    <property type="term" value="C:plasma membrane"/>
    <property type="evidence" value="ECO:0007669"/>
    <property type="project" value="TreeGrafter"/>
</dbReference>